<sequence length="199" mass="23454">MAGEYLSQLTQLENDLNENNGAFTDAINARLSQTVSAMTGQQISVEEYLRVMQLFFRRYERERNRDGQHYCAIRMLQLQHVLKRRRHHYELVTGDRIPESYVAYIYDKSQFYRQTFRLLQQRLLLLTLVLFVILFLLLHFVLIQTNSVALVEAVVISLLIFLYSFIRMPKLFMLSQLEAAGRNVENVLLEFDYPIVSGH</sequence>
<evidence type="ECO:0000313" key="2">
    <source>
        <dbReference type="EMBL" id="HJC36885.1"/>
    </source>
</evidence>
<dbReference type="AlphaFoldDB" id="A0A9D2SWX7"/>
<keyword evidence="1" id="KW-1133">Transmembrane helix</keyword>
<reference evidence="2" key="1">
    <citation type="journal article" date="2021" name="PeerJ">
        <title>Extensive microbial diversity within the chicken gut microbiome revealed by metagenomics and culture.</title>
        <authorList>
            <person name="Gilroy R."/>
            <person name="Ravi A."/>
            <person name="Getino M."/>
            <person name="Pursley I."/>
            <person name="Horton D.L."/>
            <person name="Alikhan N.F."/>
            <person name="Baker D."/>
            <person name="Gharbi K."/>
            <person name="Hall N."/>
            <person name="Watson M."/>
            <person name="Adriaenssens E.M."/>
            <person name="Foster-Nyarko E."/>
            <person name="Jarju S."/>
            <person name="Secka A."/>
            <person name="Antonio M."/>
            <person name="Oren A."/>
            <person name="Chaudhuri R.R."/>
            <person name="La Ragione R."/>
            <person name="Hildebrand F."/>
            <person name="Pallen M.J."/>
        </authorList>
    </citation>
    <scope>NUCLEOTIDE SEQUENCE</scope>
    <source>
        <strain evidence="2">CHK187-11901</strain>
    </source>
</reference>
<reference evidence="2" key="2">
    <citation type="submission" date="2021-04" db="EMBL/GenBank/DDBJ databases">
        <authorList>
            <person name="Gilroy R."/>
        </authorList>
    </citation>
    <scope>NUCLEOTIDE SEQUENCE</scope>
    <source>
        <strain evidence="2">CHK187-11901</strain>
    </source>
</reference>
<feature type="transmembrane region" description="Helical" evidence="1">
    <location>
        <begin position="148"/>
        <end position="166"/>
    </location>
</feature>
<dbReference type="EMBL" id="DWWM01000044">
    <property type="protein sequence ID" value="HJC36885.1"/>
    <property type="molecule type" value="Genomic_DNA"/>
</dbReference>
<evidence type="ECO:0000256" key="1">
    <source>
        <dbReference type="SAM" id="Phobius"/>
    </source>
</evidence>
<feature type="transmembrane region" description="Helical" evidence="1">
    <location>
        <begin position="123"/>
        <end position="142"/>
    </location>
</feature>
<keyword evidence="1" id="KW-0472">Membrane</keyword>
<keyword evidence="1" id="KW-0812">Transmembrane</keyword>
<protein>
    <submittedName>
        <fullName evidence="2">Uncharacterized protein</fullName>
    </submittedName>
</protein>
<name>A0A9D2SWX7_9FIRM</name>
<dbReference type="Proteomes" id="UP000823896">
    <property type="component" value="Unassembled WGS sequence"/>
</dbReference>
<accession>A0A9D2SWX7</accession>
<organism evidence="2 3">
    <name type="scientific">Candidatus Merdibacter merdavium</name>
    <dbReference type="NCBI Taxonomy" id="2838692"/>
    <lineage>
        <taxon>Bacteria</taxon>
        <taxon>Bacillati</taxon>
        <taxon>Bacillota</taxon>
        <taxon>Erysipelotrichia</taxon>
        <taxon>Erysipelotrichales</taxon>
        <taxon>Erysipelotrichaceae</taxon>
        <taxon>Merdibacter</taxon>
    </lineage>
</organism>
<proteinExistence type="predicted"/>
<comment type="caution">
    <text evidence="2">The sequence shown here is derived from an EMBL/GenBank/DDBJ whole genome shotgun (WGS) entry which is preliminary data.</text>
</comment>
<gene>
    <name evidence="2" type="ORF">H9702_07110</name>
</gene>
<evidence type="ECO:0000313" key="3">
    <source>
        <dbReference type="Proteomes" id="UP000823896"/>
    </source>
</evidence>